<dbReference type="Proteomes" id="UP001234880">
    <property type="component" value="Unassembled WGS sequence"/>
</dbReference>
<evidence type="ECO:0000313" key="2">
    <source>
        <dbReference type="Proteomes" id="UP001234880"/>
    </source>
</evidence>
<sequence>MAPDRIADVTVGATVVGGRIAHDTGALRVS</sequence>
<comment type="caution">
    <text evidence="1">The sequence shown here is derived from an EMBL/GenBank/DDBJ whole genome shotgun (WGS) entry which is preliminary data.</text>
</comment>
<keyword evidence="2" id="KW-1185">Reference proteome</keyword>
<gene>
    <name evidence="1" type="ORF">JOF35_003660</name>
</gene>
<proteinExistence type="predicted"/>
<evidence type="ECO:0000313" key="1">
    <source>
        <dbReference type="EMBL" id="MDP9611383.1"/>
    </source>
</evidence>
<accession>A0ABT9KSH8</accession>
<name>A0ABT9KSH8_9ACTN</name>
<dbReference type="EMBL" id="JAURUE010000001">
    <property type="protein sequence ID" value="MDP9611383.1"/>
    <property type="molecule type" value="Genomic_DNA"/>
</dbReference>
<protein>
    <submittedName>
        <fullName evidence="1">Uncharacterized protein</fullName>
    </submittedName>
</protein>
<organism evidence="1 2">
    <name type="scientific">Streptomyces demainii</name>
    <dbReference type="NCBI Taxonomy" id="588122"/>
    <lineage>
        <taxon>Bacteria</taxon>
        <taxon>Bacillati</taxon>
        <taxon>Actinomycetota</taxon>
        <taxon>Actinomycetes</taxon>
        <taxon>Kitasatosporales</taxon>
        <taxon>Streptomycetaceae</taxon>
        <taxon>Streptomyces</taxon>
    </lineage>
</organism>
<reference evidence="1 2" key="1">
    <citation type="submission" date="2023-07" db="EMBL/GenBank/DDBJ databases">
        <title>Sequencing the genomes of 1000 actinobacteria strains.</title>
        <authorList>
            <person name="Klenk H.-P."/>
        </authorList>
    </citation>
    <scope>NUCLEOTIDE SEQUENCE [LARGE SCALE GENOMIC DNA]</scope>
    <source>
        <strain evidence="1 2">DSM 41600</strain>
    </source>
</reference>